<evidence type="ECO:0000313" key="2">
    <source>
        <dbReference type="EMBL" id="KAJ8977573.1"/>
    </source>
</evidence>
<evidence type="ECO:0000313" key="3">
    <source>
        <dbReference type="Proteomes" id="UP001162164"/>
    </source>
</evidence>
<dbReference type="InterPro" id="IPR019514">
    <property type="entry name" value="Syndetin_C"/>
</dbReference>
<gene>
    <name evidence="2" type="ORF">NQ317_016098</name>
</gene>
<dbReference type="Proteomes" id="UP001162164">
    <property type="component" value="Unassembled WGS sequence"/>
</dbReference>
<dbReference type="Gene3D" id="1.10.1060.20">
    <property type="match status" value="1"/>
</dbReference>
<accession>A0ABQ9JIW8</accession>
<dbReference type="InterPro" id="IPR040047">
    <property type="entry name" value="VPS50"/>
</dbReference>
<reference evidence="2" key="1">
    <citation type="journal article" date="2023" name="Insect Mol. Biol.">
        <title>Genome sequencing provides insights into the evolution of gene families encoding plant cell wall-degrading enzymes in longhorned beetles.</title>
        <authorList>
            <person name="Shin N.R."/>
            <person name="Okamura Y."/>
            <person name="Kirsch R."/>
            <person name="Pauchet Y."/>
        </authorList>
    </citation>
    <scope>NUCLEOTIDE SEQUENCE</scope>
    <source>
        <strain evidence="2">MMC_N1</strain>
    </source>
</reference>
<keyword evidence="3" id="KW-1185">Reference proteome</keyword>
<name>A0ABQ9JIW8_9CUCU</name>
<dbReference type="PANTHER" id="PTHR13258">
    <property type="entry name" value="SYNDETIN"/>
    <property type="match status" value="1"/>
</dbReference>
<dbReference type="PANTHER" id="PTHR13258:SF0">
    <property type="entry name" value="SYNDETIN"/>
    <property type="match status" value="1"/>
</dbReference>
<sequence length="135" mass="16109">MILREVQIFTLRLEDIASKVPVSPEVYRNLWENIAHIITHTLVQGALMQLDFTQFLSKFEKISCLKPVPHKEYVENYVKAYYLPDQELEKWIKEHKEYSSKHLFGLVSCACQNNKKTKQRLLQVIEELERNQFNR</sequence>
<feature type="domain" description="Syndetin C-terminal" evidence="1">
    <location>
        <begin position="2"/>
        <end position="126"/>
    </location>
</feature>
<comment type="caution">
    <text evidence="2">The sequence shown here is derived from an EMBL/GenBank/DDBJ whole genome shotgun (WGS) entry which is preliminary data.</text>
</comment>
<organism evidence="2 3">
    <name type="scientific">Molorchus minor</name>
    <dbReference type="NCBI Taxonomy" id="1323400"/>
    <lineage>
        <taxon>Eukaryota</taxon>
        <taxon>Metazoa</taxon>
        <taxon>Ecdysozoa</taxon>
        <taxon>Arthropoda</taxon>
        <taxon>Hexapoda</taxon>
        <taxon>Insecta</taxon>
        <taxon>Pterygota</taxon>
        <taxon>Neoptera</taxon>
        <taxon>Endopterygota</taxon>
        <taxon>Coleoptera</taxon>
        <taxon>Polyphaga</taxon>
        <taxon>Cucujiformia</taxon>
        <taxon>Chrysomeloidea</taxon>
        <taxon>Cerambycidae</taxon>
        <taxon>Lamiinae</taxon>
        <taxon>Monochamini</taxon>
        <taxon>Molorchus</taxon>
    </lineage>
</organism>
<evidence type="ECO:0000259" key="1">
    <source>
        <dbReference type="Pfam" id="PF10474"/>
    </source>
</evidence>
<proteinExistence type="predicted"/>
<dbReference type="Pfam" id="PF10474">
    <property type="entry name" value="Syndetin_C"/>
    <property type="match status" value="1"/>
</dbReference>
<protein>
    <recommendedName>
        <fullName evidence="1">Syndetin C-terminal domain-containing protein</fullName>
    </recommendedName>
</protein>
<dbReference type="EMBL" id="JAPWTJ010000529">
    <property type="protein sequence ID" value="KAJ8977573.1"/>
    <property type="molecule type" value="Genomic_DNA"/>
</dbReference>